<dbReference type="InterPro" id="IPR058727">
    <property type="entry name" value="Helical_Vwde"/>
</dbReference>
<feature type="disulfide bond" evidence="6">
    <location>
        <begin position="1110"/>
        <end position="1120"/>
    </location>
</feature>
<evidence type="ECO:0000256" key="5">
    <source>
        <dbReference type="ARBA" id="ARBA00023180"/>
    </source>
</evidence>
<evidence type="ECO:0000259" key="10">
    <source>
        <dbReference type="PROSITE" id="PS50024"/>
    </source>
</evidence>
<feature type="domain" description="EGF-like" evidence="11">
    <location>
        <begin position="1065"/>
        <end position="1104"/>
    </location>
</feature>
<dbReference type="PROSITE" id="PS50026">
    <property type="entry name" value="EGF_3"/>
    <property type="match status" value="2"/>
</dbReference>
<dbReference type="SUPFAM" id="SSF82671">
    <property type="entry name" value="SEA domain"/>
    <property type="match status" value="1"/>
</dbReference>
<feature type="domain" description="VWFD" evidence="12">
    <location>
        <begin position="401"/>
        <end position="586"/>
    </location>
</feature>
<dbReference type="Pfam" id="PF00094">
    <property type="entry name" value="VWD"/>
    <property type="match status" value="1"/>
</dbReference>
<keyword evidence="8" id="KW-0472">Membrane</keyword>
<proteinExistence type="inferred from homology"/>
<evidence type="ECO:0000256" key="6">
    <source>
        <dbReference type="PROSITE-ProRule" id="PRU00076"/>
    </source>
</evidence>
<keyword evidence="4 6" id="KW-1015">Disulfide bond</keyword>
<feature type="disulfide bond" evidence="6">
    <location>
        <begin position="1131"/>
        <end position="1140"/>
    </location>
</feature>
<keyword evidence="13" id="KW-1185">Reference proteome</keyword>
<feature type="chain" id="PRO_5028319680" evidence="9">
    <location>
        <begin position="26"/>
        <end position="1467"/>
    </location>
</feature>
<dbReference type="InterPro" id="IPR000152">
    <property type="entry name" value="EGF-type_Asp/Asn_hydroxyl_site"/>
</dbReference>
<dbReference type="Gene3D" id="2.10.25.10">
    <property type="entry name" value="Laminin"/>
    <property type="match status" value="4"/>
</dbReference>
<dbReference type="GeneID" id="116287144"/>
<dbReference type="GO" id="GO:0009986">
    <property type="term" value="C:cell surface"/>
    <property type="evidence" value="ECO:0007669"/>
    <property type="project" value="TreeGrafter"/>
</dbReference>
<keyword evidence="3" id="KW-0175">Coiled coil</keyword>
<organism evidence="13 14">
    <name type="scientific">Actinia tenebrosa</name>
    <name type="common">Australian red waratah sea anemone</name>
    <dbReference type="NCBI Taxonomy" id="6105"/>
    <lineage>
        <taxon>Eukaryota</taxon>
        <taxon>Metazoa</taxon>
        <taxon>Cnidaria</taxon>
        <taxon>Anthozoa</taxon>
        <taxon>Hexacorallia</taxon>
        <taxon>Actiniaria</taxon>
        <taxon>Actiniidae</taxon>
        <taxon>Actinia</taxon>
    </lineage>
</organism>
<evidence type="ECO:0000256" key="1">
    <source>
        <dbReference type="ARBA" id="ARBA00006373"/>
    </source>
</evidence>
<dbReference type="OrthoDB" id="5979038at2759"/>
<dbReference type="InterPro" id="IPR050969">
    <property type="entry name" value="Dev_Signal_Modulators"/>
</dbReference>
<dbReference type="GO" id="GO:0005576">
    <property type="term" value="C:extracellular region"/>
    <property type="evidence" value="ECO:0007669"/>
    <property type="project" value="TreeGrafter"/>
</dbReference>
<dbReference type="InterPro" id="IPR001881">
    <property type="entry name" value="EGF-like_Ca-bd_dom"/>
</dbReference>
<dbReference type="Pfam" id="PF23283">
    <property type="entry name" value="D8C_UMOD"/>
    <property type="match status" value="1"/>
</dbReference>
<comment type="caution">
    <text evidence="6">Lacks conserved residue(s) required for the propagation of feature annotation.</text>
</comment>
<dbReference type="PROSITE" id="PS01186">
    <property type="entry name" value="EGF_2"/>
    <property type="match status" value="3"/>
</dbReference>
<reference evidence="14" key="1">
    <citation type="submission" date="2025-08" db="UniProtKB">
        <authorList>
            <consortium name="RefSeq"/>
        </authorList>
    </citation>
    <scope>IDENTIFICATION</scope>
    <source>
        <tissue evidence="14">Tentacle</tissue>
    </source>
</reference>
<dbReference type="InterPro" id="IPR000082">
    <property type="entry name" value="SEA_dom"/>
</dbReference>
<evidence type="ECO:0000256" key="9">
    <source>
        <dbReference type="SAM" id="SignalP"/>
    </source>
</evidence>
<keyword evidence="5" id="KW-0325">Glycoprotein</keyword>
<protein>
    <submittedName>
        <fullName evidence="14">von Willebrand factor D and EGF domain-containing protein-like isoform X1</fullName>
    </submittedName>
</protein>
<dbReference type="Proteomes" id="UP000515163">
    <property type="component" value="Unplaced"/>
</dbReference>
<dbReference type="SUPFAM" id="SSF57196">
    <property type="entry name" value="EGF/Laminin"/>
    <property type="match status" value="2"/>
</dbReference>
<dbReference type="PANTHER" id="PTHR14949">
    <property type="entry name" value="EGF-LIKE-DOMAIN, MULTIPLE 7, 8"/>
    <property type="match status" value="1"/>
</dbReference>
<dbReference type="CDD" id="cd00054">
    <property type="entry name" value="EGF_CA"/>
    <property type="match status" value="2"/>
</dbReference>
<dbReference type="FunFam" id="2.10.25.10:FF:000001">
    <property type="entry name" value="Tenascin C"/>
    <property type="match status" value="1"/>
</dbReference>
<keyword evidence="2 9" id="KW-0732">Signal</keyword>
<dbReference type="InterPro" id="IPR001846">
    <property type="entry name" value="VWF_type-D"/>
</dbReference>
<dbReference type="PROSITE" id="PS51233">
    <property type="entry name" value="VWFD"/>
    <property type="match status" value="1"/>
</dbReference>
<evidence type="ECO:0000256" key="7">
    <source>
        <dbReference type="SAM" id="MobiDB-lite"/>
    </source>
</evidence>
<keyword evidence="6" id="KW-0245">EGF-like domain</keyword>
<feature type="signal peptide" evidence="9">
    <location>
        <begin position="1"/>
        <end position="25"/>
    </location>
</feature>
<gene>
    <name evidence="14" type="primary">LOC116287144</name>
</gene>
<dbReference type="InterPro" id="IPR018097">
    <property type="entry name" value="EGF_Ca-bd_CS"/>
</dbReference>
<evidence type="ECO:0000259" key="12">
    <source>
        <dbReference type="PROSITE" id="PS51233"/>
    </source>
</evidence>
<name>A0A6P8H1W6_ACTTE</name>
<feature type="disulfide bond" evidence="6">
    <location>
        <begin position="1094"/>
        <end position="1103"/>
    </location>
</feature>
<feature type="transmembrane region" description="Helical" evidence="8">
    <location>
        <begin position="1373"/>
        <end position="1395"/>
    </location>
</feature>
<dbReference type="SMART" id="SM00181">
    <property type="entry name" value="EGF"/>
    <property type="match status" value="4"/>
</dbReference>
<dbReference type="InterPro" id="IPR036364">
    <property type="entry name" value="SEA_dom_sf"/>
</dbReference>
<evidence type="ECO:0000259" key="11">
    <source>
        <dbReference type="PROSITE" id="PS50026"/>
    </source>
</evidence>
<dbReference type="InterPro" id="IPR000742">
    <property type="entry name" value="EGF"/>
</dbReference>
<dbReference type="CDD" id="cd11304">
    <property type="entry name" value="Cadherin_repeat"/>
    <property type="match status" value="1"/>
</dbReference>
<evidence type="ECO:0000256" key="2">
    <source>
        <dbReference type="ARBA" id="ARBA00022729"/>
    </source>
</evidence>
<keyword evidence="8" id="KW-0812">Transmembrane</keyword>
<dbReference type="PROSITE" id="PS01187">
    <property type="entry name" value="EGF_CA"/>
    <property type="match status" value="1"/>
</dbReference>
<dbReference type="Pfam" id="PF26129">
    <property type="entry name" value="Vwde"/>
    <property type="match status" value="1"/>
</dbReference>
<accession>A0A6P8H1W6</accession>
<evidence type="ECO:0000256" key="3">
    <source>
        <dbReference type="ARBA" id="ARBA00023054"/>
    </source>
</evidence>
<evidence type="ECO:0000313" key="13">
    <source>
        <dbReference type="Proteomes" id="UP000515163"/>
    </source>
</evidence>
<comment type="similarity">
    <text evidence="1">Belongs to the EGF domain peptide family.</text>
</comment>
<dbReference type="Pfam" id="PF01390">
    <property type="entry name" value="SEA"/>
    <property type="match status" value="1"/>
</dbReference>
<evidence type="ECO:0000256" key="4">
    <source>
        <dbReference type="ARBA" id="ARBA00023157"/>
    </source>
</evidence>
<dbReference type="SMART" id="SM00179">
    <property type="entry name" value="EGF_CA"/>
    <property type="match status" value="3"/>
</dbReference>
<feature type="region of interest" description="Disordered" evidence="7">
    <location>
        <begin position="1224"/>
        <end position="1258"/>
    </location>
</feature>
<dbReference type="PANTHER" id="PTHR14949:SF54">
    <property type="entry name" value="VWFD DOMAIN-CONTAINING PROTEIN"/>
    <property type="match status" value="1"/>
</dbReference>
<dbReference type="InParanoid" id="A0A6P8H1W6"/>
<dbReference type="GO" id="GO:0005509">
    <property type="term" value="F:calcium ion binding"/>
    <property type="evidence" value="ECO:0007669"/>
    <property type="project" value="InterPro"/>
</dbReference>
<feature type="domain" description="SEA" evidence="10">
    <location>
        <begin position="1257"/>
        <end position="1362"/>
    </location>
</feature>
<dbReference type="FunCoup" id="A0A6P8H1W6">
    <property type="interactions" value="158"/>
</dbReference>
<evidence type="ECO:0000256" key="8">
    <source>
        <dbReference type="SAM" id="Phobius"/>
    </source>
</evidence>
<dbReference type="SMART" id="SM00216">
    <property type="entry name" value="VWD"/>
    <property type="match status" value="1"/>
</dbReference>
<dbReference type="RefSeq" id="XP_031549643.1">
    <property type="nucleotide sequence ID" value="XM_031693783.1"/>
</dbReference>
<dbReference type="KEGG" id="aten:116287144"/>
<dbReference type="PROSITE" id="PS00022">
    <property type="entry name" value="EGF_1"/>
    <property type="match status" value="2"/>
</dbReference>
<dbReference type="InterPro" id="IPR057774">
    <property type="entry name" value="D8C_UMOD/GP2/OIT3-like"/>
</dbReference>
<dbReference type="PROSITE" id="PS50024">
    <property type="entry name" value="SEA"/>
    <property type="match status" value="1"/>
</dbReference>
<dbReference type="GO" id="GO:0005102">
    <property type="term" value="F:signaling receptor binding"/>
    <property type="evidence" value="ECO:0007669"/>
    <property type="project" value="TreeGrafter"/>
</dbReference>
<evidence type="ECO:0000313" key="14">
    <source>
        <dbReference type="RefSeq" id="XP_031549643.1"/>
    </source>
</evidence>
<feature type="domain" description="EGF-like" evidence="11">
    <location>
        <begin position="1106"/>
        <end position="1141"/>
    </location>
</feature>
<dbReference type="FunFam" id="2.10.25.10:FF:000499">
    <property type="entry name" value="Predicted protein"/>
    <property type="match status" value="1"/>
</dbReference>
<dbReference type="PROSITE" id="PS00010">
    <property type="entry name" value="ASX_HYDROXYL"/>
    <property type="match status" value="1"/>
</dbReference>
<sequence length="1467" mass="165411">MALAEHHMLCALAIVFIAILHLVKGDPCHSYETINNPYRSTEHKWNSGEPVICDYLLTRGWYRFMSNVGGQIPTVKPKPYHCGTVAPIWMRGILPATRGQIVNTTACVNMYDMSNGCFRTHQISVKHCGDYFVYFLVPTRGCAIAYCAGNLRPCPRGTFGEYPNCIDHKPLDFPYELIPTPRVKPKLDDQPMVTMQCVFDDFSKQWNNVTFLVEWYKNGNSTLNQTVCENQENCMERAGELAHNYYRPGDWLRCQLRMKYSANPANNWTLSGKKSDYFYVGIEVFPTRIYLTECKPNTSVFITFRPTVPLVSNGFDGGLKVEAYLPRHYDQNWHQVAADTCNIFLKGLAEKRIKLKGVCDIPNQQQTDLDFHFDLSPNAHLFWVRYRLKSVKVSVKNTEHGICSSTGDPHYSTFDGRYYDFYQPGDYLMYRRSTDKTSLVEVHSRLWTCNGGVSCNCGVAIRENNDIIVLTVCNELLMRNDYTKFKAYLPRGKKIARGTHIYRTVTGSSVDFKVILSSGIRITASRSYWGMSVTIYSPKPDNGNEISGLCGNFNGDQSDEFQLKGIIYDEPNAFVEKLWIKPNESHFEVRPEEDIYPPRRTESCLCPKALNGKAYCQDTENFYEVSGNAKEVKNDMEKTAENRRRSAREYWYSDNIIDYEDRSFFVNAKDARHAFHRIRSKRSIQILMSKENATRYCQRIIEKSKAGKTCKDVPGTNITVAMIQCVTDLQLTGDTSYAYSAFDYMKNECEELSLSNISLYTNDSKGEMVPPVKILDNLCPNDCSNHGNCTNQTCICDEGFTALDCSMEVQAIPEIFGIYDGGLCDIRRRPCKKTDIFGHEFISSGNLTCHLKEFKVFAGYWSPRTAIIELPGEMTDIYIVKCQLPDPPINVGDYENEGNPAGGLLISISNDGVKTSQRQLKFVSYDSVCLDCSKLSNCTLKNDACIIRGHCFAALQPNPRDWCQQCKPRIDQYNWTLREDNYAPNITSKTMYSTILGEYLVLQFQATDLDNRPVKYSLLSSTPTGCTMSPSGLLRWNVTSNENQKFTLQVTDECEAFDTLNITVRILQCPCLKGGQCVPHPYHPRGSGQYYCNCPRGFTGANCEQNVNDCIGVNCRNGTCVDGDNNYTCRCNVGFKGTHCDQQEIRCSNHSCYTGVQCTDTNGNITCGSCPPGYSGDGKACVAETTTAATTKLSTTVAVPLTTESMNTESTTAQITTKTLTTTESMNTESTTAQITTKTPTTTESMNTESTTAQTSTTEKIKTELRIIQEWKDELKNPKSRAFIQLANKLKKEIWLAFARSKTLNKVDVLSFRKGSIVAEMLLVFTSKQDDPLKLLRNRIKNGQLGDMSVDPTSLKIVKNKEDETSTEKSSHLVPILVSVAVVLAVLVLGMVIIIKWRARQQNRAAVKRLVDRLSGNPSDPLPGTRKYDVELANTIKYNLQTDGSVVRSKEKWVDDSMVLDNPKFKE</sequence>
<keyword evidence="8" id="KW-1133">Transmembrane helix</keyword>